<evidence type="ECO:0000256" key="3">
    <source>
        <dbReference type="ARBA" id="ARBA00022448"/>
    </source>
</evidence>
<comment type="caution">
    <text evidence="8">Lacks conserved residue(s) required for the propagation of feature annotation.</text>
</comment>
<evidence type="ECO:0000256" key="5">
    <source>
        <dbReference type="ARBA" id="ARBA00022692"/>
    </source>
</evidence>
<evidence type="ECO:0000256" key="6">
    <source>
        <dbReference type="ARBA" id="ARBA00022989"/>
    </source>
</evidence>
<gene>
    <name evidence="9" type="primary">lldP_2</name>
    <name evidence="9" type="ORF">NCTC6754_02107</name>
</gene>
<keyword evidence="6 8" id="KW-1133">Transmembrane helix</keyword>
<keyword evidence="5 8" id="KW-0812">Transmembrane</keyword>
<keyword evidence="7 8" id="KW-0472">Membrane</keyword>
<protein>
    <recommendedName>
        <fullName evidence="8">L-lactate permease</fullName>
    </recommendedName>
</protein>
<name>A0A3S4IF96_SALET</name>
<evidence type="ECO:0000256" key="4">
    <source>
        <dbReference type="ARBA" id="ARBA00022475"/>
    </source>
</evidence>
<feature type="transmembrane region" description="Helical" evidence="8">
    <location>
        <begin position="45"/>
        <end position="64"/>
    </location>
</feature>
<comment type="subcellular location">
    <subcellularLocation>
        <location evidence="8">Cell inner membrane</location>
        <topology evidence="8">Multi-pass membrane protein</topology>
    </subcellularLocation>
    <subcellularLocation>
        <location evidence="1">Cell membrane</location>
        <topology evidence="1">Multi-pass membrane protein</topology>
    </subcellularLocation>
</comment>
<evidence type="ECO:0000256" key="2">
    <source>
        <dbReference type="ARBA" id="ARBA00010100"/>
    </source>
</evidence>
<keyword evidence="8" id="KW-0997">Cell inner membrane</keyword>
<evidence type="ECO:0000256" key="7">
    <source>
        <dbReference type="ARBA" id="ARBA00023136"/>
    </source>
</evidence>
<dbReference type="GO" id="GO:0015129">
    <property type="term" value="F:lactate transmembrane transporter activity"/>
    <property type="evidence" value="ECO:0007669"/>
    <property type="project" value="UniProtKB-UniRule"/>
</dbReference>
<comment type="similarity">
    <text evidence="2 8">Belongs to the lactate permease family.</text>
</comment>
<dbReference type="AlphaFoldDB" id="A0A3S4IF96"/>
<dbReference type="GO" id="GO:0005886">
    <property type="term" value="C:plasma membrane"/>
    <property type="evidence" value="ECO:0007669"/>
    <property type="project" value="UniProtKB-SubCell"/>
</dbReference>
<dbReference type="InterPro" id="IPR003804">
    <property type="entry name" value="Lactate_perm"/>
</dbReference>
<evidence type="ECO:0000256" key="1">
    <source>
        <dbReference type="ARBA" id="ARBA00004651"/>
    </source>
</evidence>
<reference evidence="9 10" key="1">
    <citation type="submission" date="2018-12" db="EMBL/GenBank/DDBJ databases">
        <authorList>
            <consortium name="Pathogen Informatics"/>
        </authorList>
    </citation>
    <scope>NUCLEOTIDE SEQUENCE [LARGE SCALE GENOMIC DNA]</scope>
    <source>
        <strain evidence="9 10">NCTC6754</strain>
    </source>
</reference>
<keyword evidence="3 8" id="KW-0813">Transport</keyword>
<evidence type="ECO:0000313" key="9">
    <source>
        <dbReference type="EMBL" id="VEB52354.1"/>
    </source>
</evidence>
<comment type="function">
    <text evidence="8">Uptake of L-lactate across the membrane. Can also transport D-lactate and glycolate.</text>
</comment>
<evidence type="ECO:0000313" key="10">
    <source>
        <dbReference type="Proteomes" id="UP000269208"/>
    </source>
</evidence>
<sequence length="79" mass="8747">MFAPGGALYDWVINVPVPYLDKLVARMPPVVHEATAYAAVYKFDWFSATGTAILFAALLSIVWLKNENPQPQSRPLAAR</sequence>
<proteinExistence type="inferred from homology"/>
<evidence type="ECO:0000256" key="8">
    <source>
        <dbReference type="RuleBase" id="RU365092"/>
    </source>
</evidence>
<dbReference type="Proteomes" id="UP000269208">
    <property type="component" value="Chromosome"/>
</dbReference>
<accession>A0A3S4IF96</accession>
<dbReference type="Pfam" id="PF02652">
    <property type="entry name" value="Lactate_perm"/>
    <property type="match status" value="1"/>
</dbReference>
<keyword evidence="4" id="KW-1003">Cell membrane</keyword>
<organism evidence="9 10">
    <name type="scientific">Salmonella enterica I</name>
    <dbReference type="NCBI Taxonomy" id="59201"/>
    <lineage>
        <taxon>Bacteria</taxon>
        <taxon>Pseudomonadati</taxon>
        <taxon>Pseudomonadota</taxon>
        <taxon>Gammaproteobacteria</taxon>
        <taxon>Enterobacterales</taxon>
        <taxon>Enterobacteriaceae</taxon>
        <taxon>Salmonella</taxon>
    </lineage>
</organism>
<dbReference type="EMBL" id="LR134190">
    <property type="protein sequence ID" value="VEB52354.1"/>
    <property type="molecule type" value="Genomic_DNA"/>
</dbReference>